<evidence type="ECO:0000256" key="6">
    <source>
        <dbReference type="SAM" id="MobiDB-lite"/>
    </source>
</evidence>
<dbReference type="Pfam" id="PF22483">
    <property type="entry name" value="Mu-transpos_C_2"/>
    <property type="match status" value="1"/>
</dbReference>
<dbReference type="InterPro" id="IPR002611">
    <property type="entry name" value="IstB_ATP-bd"/>
</dbReference>
<dbReference type="SUPFAM" id="SSF53098">
    <property type="entry name" value="Ribonuclease H-like"/>
    <property type="match status" value="1"/>
</dbReference>
<keyword evidence="3" id="KW-0815">Transposition</keyword>
<comment type="similarity">
    <text evidence="2">Belongs to the transposase IS21/IS408/IS1162 family.</text>
</comment>
<dbReference type="InterPro" id="IPR017894">
    <property type="entry name" value="HTH_IS21_transposase_type"/>
</dbReference>
<dbReference type="PANTHER" id="PTHR35004">
    <property type="entry name" value="TRANSPOSASE RV3428C-RELATED"/>
    <property type="match status" value="1"/>
</dbReference>
<evidence type="ECO:0000256" key="3">
    <source>
        <dbReference type="ARBA" id="ARBA00022578"/>
    </source>
</evidence>
<comment type="similarity">
    <text evidence="1">Belongs to the IS21/IS1162 putative ATP-binding protein family.</text>
</comment>
<evidence type="ECO:0000259" key="8">
    <source>
        <dbReference type="PROSITE" id="PS50994"/>
    </source>
</evidence>
<dbReference type="InterPro" id="IPR001584">
    <property type="entry name" value="Integrase_cat-core"/>
</dbReference>
<evidence type="ECO:0000259" key="7">
    <source>
        <dbReference type="PROSITE" id="PS50531"/>
    </source>
</evidence>
<dbReference type="PROSITE" id="PS50531">
    <property type="entry name" value="HTH_IS21"/>
    <property type="match status" value="1"/>
</dbReference>
<dbReference type="InterPro" id="IPR006120">
    <property type="entry name" value="Resolvase_HTH_dom"/>
</dbReference>
<proteinExistence type="inferred from homology"/>
<evidence type="ECO:0000256" key="5">
    <source>
        <dbReference type="ARBA" id="ARBA00023172"/>
    </source>
</evidence>
<dbReference type="InterPro" id="IPR012337">
    <property type="entry name" value="RNaseH-like_sf"/>
</dbReference>
<evidence type="ECO:0000313" key="9">
    <source>
        <dbReference type="EMBL" id="NYH84036.1"/>
    </source>
</evidence>
<dbReference type="PROSITE" id="PS50994">
    <property type="entry name" value="INTEGRASE"/>
    <property type="match status" value="1"/>
</dbReference>
<dbReference type="CDD" id="cd00009">
    <property type="entry name" value="AAA"/>
    <property type="match status" value="1"/>
</dbReference>
<sequence>MLNVEDWAEIRRLHRGEGVPIKEIARRLGVARNTVRSALASDRPPKYERAPRGSVADAYEPQIRALLAEWPRMPAPVVASRIGWPYSLSPLKKRLAVIRPEYVGIDPVERVTYEPGQLTQCDLWFPEPRIPVAAGQERVLPVLVMTLAFSRFLTATMIPSRQAGDILAGMWALIAGLGRVTRALLWDRESAIGGTGRVTVPAAAFAGTLATQIRLAPPRDPEFKGMVERNNQYLETSFLPGRRFTSPADFNTQLGEWLVQANARTVRSIAGRPVDLLETDYRSMLALPPLDPPTGLNLRVRLGRDYYVRVDTCDYSVDPRVIGRFVDVTASPQQVTVACEGQVVACHTRSWAKQAVVTDPAHAATAAQMRGDPPPHRRSHRHAAGAAGLRRPVRRRFHQPSNESEHHVTTTATLRLSAAPADGLPSMIAYLTRVLKTPTIGAFWEELADQARDENWSHEEYLAALLQRQVADRESKGSIMRIRTAHFPAVKTLEDFNLDHLPSLRRDLLAHLATGTFVAKAENVILLGPPGLGKTHLAIGLGVKAAHAGYSVLFDTASNWITRLAAAHHAGRLEAELKKIRRYKLIIIDEVGYIPFDQDAANLFFQLIASRYEQGSVLVTSNLPFGRWGETFSDDVVAAAMIDRLVHHAEVLTLTGDSYRTRQRRDLLAKENRTNRR</sequence>
<keyword evidence="4" id="KW-0238">DNA-binding</keyword>
<dbReference type="NCBIfam" id="NF005098">
    <property type="entry name" value="PRK06526.1"/>
    <property type="match status" value="1"/>
</dbReference>
<dbReference type="InterPro" id="IPR027417">
    <property type="entry name" value="P-loop_NTPase"/>
</dbReference>
<accession>A0ABX2S333</accession>
<dbReference type="SUPFAM" id="SSF52540">
    <property type="entry name" value="P-loop containing nucleoside triphosphate hydrolases"/>
    <property type="match status" value="1"/>
</dbReference>
<organism evidence="9 10">
    <name type="scientific">Actinopolymorpha cephalotaxi</name>
    <dbReference type="NCBI Taxonomy" id="504797"/>
    <lineage>
        <taxon>Bacteria</taxon>
        <taxon>Bacillati</taxon>
        <taxon>Actinomycetota</taxon>
        <taxon>Actinomycetes</taxon>
        <taxon>Propionibacteriales</taxon>
        <taxon>Actinopolymorphaceae</taxon>
        <taxon>Actinopolymorpha</taxon>
    </lineage>
</organism>
<dbReference type="Proteomes" id="UP000533017">
    <property type="component" value="Unassembled WGS sequence"/>
</dbReference>
<dbReference type="InterPro" id="IPR047661">
    <property type="entry name" value="IstB"/>
</dbReference>
<dbReference type="InterPro" id="IPR036397">
    <property type="entry name" value="RNaseH_sf"/>
</dbReference>
<dbReference type="PANTHER" id="PTHR35004:SF8">
    <property type="entry name" value="TRANSPOSASE RV3428C-RELATED"/>
    <property type="match status" value="1"/>
</dbReference>
<dbReference type="EMBL" id="JACBZA010000001">
    <property type="protein sequence ID" value="NYH84036.1"/>
    <property type="molecule type" value="Genomic_DNA"/>
</dbReference>
<dbReference type="Gene3D" id="3.40.50.300">
    <property type="entry name" value="P-loop containing nucleotide triphosphate hydrolases"/>
    <property type="match status" value="1"/>
</dbReference>
<reference evidence="9 10" key="1">
    <citation type="submission" date="2020-07" db="EMBL/GenBank/DDBJ databases">
        <title>Sequencing the genomes of 1000 actinobacteria strains.</title>
        <authorList>
            <person name="Klenk H.-P."/>
        </authorList>
    </citation>
    <scope>NUCLEOTIDE SEQUENCE [LARGE SCALE GENOMIC DNA]</scope>
    <source>
        <strain evidence="9 10">DSM 45117</strain>
    </source>
</reference>
<dbReference type="SMART" id="SM00382">
    <property type="entry name" value="AAA"/>
    <property type="match status" value="1"/>
</dbReference>
<evidence type="ECO:0000256" key="4">
    <source>
        <dbReference type="ARBA" id="ARBA00023125"/>
    </source>
</evidence>
<feature type="domain" description="Integrase catalytic" evidence="8">
    <location>
        <begin position="111"/>
        <end position="281"/>
    </location>
</feature>
<gene>
    <name evidence="9" type="ORF">FHR37_002887</name>
</gene>
<keyword evidence="5" id="KW-0233">DNA recombination</keyword>
<protein>
    <submittedName>
        <fullName evidence="9">DNA replication protein DnaC/transposase</fullName>
    </submittedName>
</protein>
<dbReference type="Gene3D" id="3.30.420.10">
    <property type="entry name" value="Ribonuclease H-like superfamily/Ribonuclease H"/>
    <property type="match status" value="1"/>
</dbReference>
<dbReference type="InterPro" id="IPR054353">
    <property type="entry name" value="IstA-like_C"/>
</dbReference>
<dbReference type="Pfam" id="PF01695">
    <property type="entry name" value="IstB_IS21"/>
    <property type="match status" value="1"/>
</dbReference>
<evidence type="ECO:0000256" key="1">
    <source>
        <dbReference type="ARBA" id="ARBA00008059"/>
    </source>
</evidence>
<feature type="region of interest" description="Disordered" evidence="6">
    <location>
        <begin position="363"/>
        <end position="407"/>
    </location>
</feature>
<dbReference type="Pfam" id="PF02796">
    <property type="entry name" value="HTH_7"/>
    <property type="match status" value="1"/>
</dbReference>
<comment type="caution">
    <text evidence="9">The sequence shown here is derived from an EMBL/GenBank/DDBJ whole genome shotgun (WGS) entry which is preliminary data.</text>
</comment>
<keyword evidence="10" id="KW-1185">Reference proteome</keyword>
<feature type="domain" description="HTH IS21-type" evidence="7">
    <location>
        <begin position="6"/>
        <end position="67"/>
    </location>
</feature>
<evidence type="ECO:0000313" key="10">
    <source>
        <dbReference type="Proteomes" id="UP000533017"/>
    </source>
</evidence>
<dbReference type="Gene3D" id="1.10.10.60">
    <property type="entry name" value="Homeodomain-like"/>
    <property type="match status" value="1"/>
</dbReference>
<evidence type="ECO:0000256" key="2">
    <source>
        <dbReference type="ARBA" id="ARBA00009277"/>
    </source>
</evidence>
<dbReference type="NCBIfam" id="NF038214">
    <property type="entry name" value="IS21_help_AAA"/>
    <property type="match status" value="1"/>
</dbReference>
<name>A0ABX2S333_9ACTN</name>
<dbReference type="InterPro" id="IPR003593">
    <property type="entry name" value="AAA+_ATPase"/>
</dbReference>
<dbReference type="NCBIfam" id="NF033546">
    <property type="entry name" value="transpos_IS21"/>
    <property type="match status" value="1"/>
</dbReference>